<dbReference type="InterPro" id="IPR048816">
    <property type="entry name" value="Peptidase_M17_N_1"/>
</dbReference>
<accession>A0A1S8D227</accession>
<keyword evidence="4 8" id="KW-0378">Hydrolase</keyword>
<name>A0A1S8D227_9PROT</name>
<proteinExistence type="inferred from homology"/>
<dbReference type="PRINTS" id="PR00481">
    <property type="entry name" value="LAMNOPPTDASE"/>
</dbReference>
<sequence>MMIPPPLSRPSALLPTDSQASLPLHATGQEGLEAFAATLDPAAAAFLRASGFKAKAGQIALLPGPEGLSGAVLGLGDAPAAARAEPWTYGDLPRNLPEGTAWHLEGEGPDPAAATLGWGLGAYAYTAFKPAKREPARLVTPPGAGEAASTAALIHWVRDLINTPAADLGPAELLAAARAMAEAEGAAFETVEGDALRQGFPALAAVGGGSPRAPAVGILRWEGAADGPLVALCGKGVCFDTGGLDLKPSAGMLRMKKDMGGAAVVLGLAAQIIRARLPVRLLVLVGAVENSISGEAFRPMDVLRTRKGLTVEVGNTDAEGRLVLADLLAFAAEQSPAIILDCATLTGAARVALGPDLPAIFSNDDALARIVQRAGDAHHDAVWHLPLRRGYDSWLDSTIADLNNVASRPMAGAVVAALFLNRFVPAATPWLHVDLYAWNDVSRPGRPEGGEAQALRALHAGIADWLSQRENAGSETT</sequence>
<dbReference type="Gene3D" id="3.40.220.10">
    <property type="entry name" value="Leucine Aminopeptidase, subunit E, domain 1"/>
    <property type="match status" value="1"/>
</dbReference>
<evidence type="ECO:0000256" key="5">
    <source>
        <dbReference type="ARBA" id="ARBA00023211"/>
    </source>
</evidence>
<keyword evidence="2 7" id="KW-0031">Aminopeptidase</keyword>
<dbReference type="Proteomes" id="UP000254919">
    <property type="component" value="Unassembled WGS sequence"/>
</dbReference>
<evidence type="ECO:0000259" key="6">
    <source>
        <dbReference type="PROSITE" id="PS00631"/>
    </source>
</evidence>
<dbReference type="PANTHER" id="PTHR11963">
    <property type="entry name" value="LEUCINE AMINOPEPTIDASE-RELATED"/>
    <property type="match status" value="1"/>
</dbReference>
<reference evidence="7 9" key="1">
    <citation type="submission" date="2016-12" db="EMBL/GenBank/DDBJ databases">
        <title>Draft genome sequence of Roseomonas mucosa strain AU37, isolated from a peripheral intravenous catheter.</title>
        <authorList>
            <person name="Choudhury M.A."/>
            <person name="Sidjabat H.E."/>
            <person name="Wailan A.M."/>
            <person name="Zhang L."/>
            <person name="Marsh N.M."/>
            <person name="Rickard C.M."/>
            <person name="Davies M."/>
            <person name="Mcmillan D.J."/>
        </authorList>
    </citation>
    <scope>NUCLEOTIDE SEQUENCE [LARGE SCALE GENOMIC DNA]</scope>
    <source>
        <strain evidence="7 9">SAVE376</strain>
    </source>
</reference>
<evidence type="ECO:0000256" key="2">
    <source>
        <dbReference type="ARBA" id="ARBA00022438"/>
    </source>
</evidence>
<evidence type="ECO:0000256" key="4">
    <source>
        <dbReference type="ARBA" id="ARBA00022801"/>
    </source>
</evidence>
<dbReference type="EMBL" id="LLWF02000076">
    <property type="protein sequence ID" value="ONH82029.1"/>
    <property type="molecule type" value="Genomic_DNA"/>
</dbReference>
<dbReference type="Proteomes" id="UP000054844">
    <property type="component" value="Unassembled WGS sequence"/>
</dbReference>
<dbReference type="GeneID" id="99632063"/>
<keyword evidence="5" id="KW-0464">Manganese</keyword>
<dbReference type="GO" id="GO:0006508">
    <property type="term" value="P:proteolysis"/>
    <property type="evidence" value="ECO:0007669"/>
    <property type="project" value="UniProtKB-KW"/>
</dbReference>
<reference evidence="8 10" key="2">
    <citation type="submission" date="2018-06" db="EMBL/GenBank/DDBJ databases">
        <authorList>
            <consortium name="Pathogen Informatics"/>
            <person name="Doyle S."/>
        </authorList>
    </citation>
    <scope>NUCLEOTIDE SEQUENCE [LARGE SCALE GENOMIC DNA]</scope>
    <source>
        <strain evidence="8 10">NCTC13291</strain>
    </source>
</reference>
<dbReference type="AlphaFoldDB" id="A0A1S8D227"/>
<dbReference type="Gene3D" id="3.40.630.10">
    <property type="entry name" value="Zn peptidases"/>
    <property type="match status" value="1"/>
</dbReference>
<evidence type="ECO:0000256" key="3">
    <source>
        <dbReference type="ARBA" id="ARBA00022670"/>
    </source>
</evidence>
<evidence type="ECO:0000313" key="8">
    <source>
        <dbReference type="EMBL" id="SUE38995.1"/>
    </source>
</evidence>
<dbReference type="SUPFAM" id="SSF52949">
    <property type="entry name" value="Macro domain-like"/>
    <property type="match status" value="1"/>
</dbReference>
<dbReference type="EC" id="3.4.11.1" evidence="8"/>
<organism evidence="7 9">
    <name type="scientific">Roseomonas mucosa</name>
    <dbReference type="NCBI Taxonomy" id="207340"/>
    <lineage>
        <taxon>Bacteria</taxon>
        <taxon>Pseudomonadati</taxon>
        <taxon>Pseudomonadota</taxon>
        <taxon>Alphaproteobacteria</taxon>
        <taxon>Acetobacterales</taxon>
        <taxon>Roseomonadaceae</taxon>
        <taxon>Roseomonas</taxon>
    </lineage>
</organism>
<evidence type="ECO:0000313" key="9">
    <source>
        <dbReference type="Proteomes" id="UP000054844"/>
    </source>
</evidence>
<keyword evidence="9" id="KW-1185">Reference proteome</keyword>
<dbReference type="PANTHER" id="PTHR11963:SF20">
    <property type="entry name" value="PEPTIDASE B"/>
    <property type="match status" value="1"/>
</dbReference>
<dbReference type="PROSITE" id="PS00631">
    <property type="entry name" value="CYTOSOL_AP"/>
    <property type="match status" value="1"/>
</dbReference>
<dbReference type="SUPFAM" id="SSF53187">
    <property type="entry name" value="Zn-dependent exopeptidases"/>
    <property type="match status" value="1"/>
</dbReference>
<evidence type="ECO:0000313" key="10">
    <source>
        <dbReference type="Proteomes" id="UP000254919"/>
    </source>
</evidence>
<dbReference type="EMBL" id="UGVN01000001">
    <property type="protein sequence ID" value="SUE38995.1"/>
    <property type="molecule type" value="Genomic_DNA"/>
</dbReference>
<comment type="similarity">
    <text evidence="1">Belongs to the peptidase M17 family.</text>
</comment>
<protein>
    <submittedName>
        <fullName evidence="7">Leucyl aminopeptidase</fullName>
    </submittedName>
    <submittedName>
        <fullName evidence="8">Probable cytosol aminopeptidase</fullName>
        <ecNumber evidence="8">3.4.11.1</ecNumber>
    </submittedName>
</protein>
<dbReference type="GO" id="GO:0070006">
    <property type="term" value="F:metalloaminopeptidase activity"/>
    <property type="evidence" value="ECO:0007669"/>
    <property type="project" value="InterPro"/>
</dbReference>
<dbReference type="InterPro" id="IPR043472">
    <property type="entry name" value="Macro_dom-like"/>
</dbReference>
<dbReference type="Pfam" id="PF21337">
    <property type="entry name" value="Peptidase_M17_N_1"/>
    <property type="match status" value="1"/>
</dbReference>
<keyword evidence="3" id="KW-0645">Protease</keyword>
<dbReference type="InterPro" id="IPR000819">
    <property type="entry name" value="Peptidase_M17_C"/>
</dbReference>
<dbReference type="Pfam" id="PF00883">
    <property type="entry name" value="Peptidase_M17"/>
    <property type="match status" value="1"/>
</dbReference>
<evidence type="ECO:0000313" key="7">
    <source>
        <dbReference type="EMBL" id="ONH82029.1"/>
    </source>
</evidence>
<gene>
    <name evidence="8" type="primary">pepA_1</name>
    <name evidence="7" type="ORF">APZ41_016730</name>
    <name evidence="8" type="ORF">NCTC13291_01006</name>
</gene>
<dbReference type="CDD" id="cd00433">
    <property type="entry name" value="Peptidase_M17"/>
    <property type="match status" value="1"/>
</dbReference>
<dbReference type="GO" id="GO:0005737">
    <property type="term" value="C:cytoplasm"/>
    <property type="evidence" value="ECO:0007669"/>
    <property type="project" value="InterPro"/>
</dbReference>
<evidence type="ECO:0000256" key="1">
    <source>
        <dbReference type="ARBA" id="ARBA00009528"/>
    </source>
</evidence>
<dbReference type="InterPro" id="IPR011356">
    <property type="entry name" value="Leucine_aapep/pepB"/>
</dbReference>
<dbReference type="GO" id="GO:0030145">
    <property type="term" value="F:manganese ion binding"/>
    <property type="evidence" value="ECO:0007669"/>
    <property type="project" value="InterPro"/>
</dbReference>
<dbReference type="STRING" id="207340.APZ41_016730"/>
<dbReference type="RefSeq" id="WP_019462366.1">
    <property type="nucleotide sequence ID" value="NZ_CBCSHT010000092.1"/>
</dbReference>
<feature type="domain" description="Cytosol aminopeptidase" evidence="6">
    <location>
        <begin position="315"/>
        <end position="322"/>
    </location>
</feature>